<evidence type="ECO:0000259" key="1">
    <source>
        <dbReference type="Pfam" id="PF18803"/>
    </source>
</evidence>
<dbReference type="EMBL" id="KN817554">
    <property type="protein sequence ID" value="KJA21889.1"/>
    <property type="molecule type" value="Genomic_DNA"/>
</dbReference>
<reference evidence="3" key="1">
    <citation type="submission" date="2014-04" db="EMBL/GenBank/DDBJ databases">
        <title>Evolutionary Origins and Diversification of the Mycorrhizal Mutualists.</title>
        <authorList>
            <consortium name="DOE Joint Genome Institute"/>
            <consortium name="Mycorrhizal Genomics Consortium"/>
            <person name="Kohler A."/>
            <person name="Kuo A."/>
            <person name="Nagy L.G."/>
            <person name="Floudas D."/>
            <person name="Copeland A."/>
            <person name="Barry K.W."/>
            <person name="Cichocki N."/>
            <person name="Veneault-Fourrey C."/>
            <person name="LaButti K."/>
            <person name="Lindquist E.A."/>
            <person name="Lipzen A."/>
            <person name="Lundell T."/>
            <person name="Morin E."/>
            <person name="Murat C."/>
            <person name="Riley R."/>
            <person name="Ohm R."/>
            <person name="Sun H."/>
            <person name="Tunlid A."/>
            <person name="Henrissat B."/>
            <person name="Grigoriev I.V."/>
            <person name="Hibbett D.S."/>
            <person name="Martin F."/>
        </authorList>
    </citation>
    <scope>NUCLEOTIDE SEQUENCE [LARGE SCALE GENOMIC DNA]</scope>
    <source>
        <strain evidence="3">FD-334 SS-4</strain>
    </source>
</reference>
<dbReference type="InterPro" id="IPR040521">
    <property type="entry name" value="KDZ"/>
</dbReference>
<dbReference type="STRING" id="945553.A0A0D2NSN8"/>
<dbReference type="Pfam" id="PF18758">
    <property type="entry name" value="KDZ"/>
    <property type="match status" value="1"/>
</dbReference>
<protein>
    <recommendedName>
        <fullName evidence="1">CxC2-like cysteine cluster KDZ transposase-associated domain-containing protein</fullName>
    </recommendedName>
</protein>
<proteinExistence type="predicted"/>
<name>A0A0D2NSN8_HYPSF</name>
<organism evidence="2 3">
    <name type="scientific">Hypholoma sublateritium (strain FD-334 SS-4)</name>
    <dbReference type="NCBI Taxonomy" id="945553"/>
    <lineage>
        <taxon>Eukaryota</taxon>
        <taxon>Fungi</taxon>
        <taxon>Dikarya</taxon>
        <taxon>Basidiomycota</taxon>
        <taxon>Agaricomycotina</taxon>
        <taxon>Agaricomycetes</taxon>
        <taxon>Agaricomycetidae</taxon>
        <taxon>Agaricales</taxon>
        <taxon>Agaricineae</taxon>
        <taxon>Strophariaceae</taxon>
        <taxon>Hypholoma</taxon>
    </lineage>
</organism>
<evidence type="ECO:0000313" key="3">
    <source>
        <dbReference type="Proteomes" id="UP000054270"/>
    </source>
</evidence>
<dbReference type="OrthoDB" id="3056576at2759"/>
<dbReference type="AlphaFoldDB" id="A0A0D2NSN8"/>
<dbReference type="PANTHER" id="PTHR33104:SF2">
    <property type="entry name" value="CXC3 LIKE CYSTEINE CLUSTER DOMAIN-CONTAINING PROTEIN"/>
    <property type="match status" value="1"/>
</dbReference>
<evidence type="ECO:0000313" key="2">
    <source>
        <dbReference type="EMBL" id="KJA21889.1"/>
    </source>
</evidence>
<accession>A0A0D2NSN8</accession>
<dbReference type="PANTHER" id="PTHR33104">
    <property type="entry name" value="SI:DKEY-29D5.2"/>
    <property type="match status" value="1"/>
</dbReference>
<feature type="domain" description="CxC2-like cysteine cluster KDZ transposase-associated" evidence="1">
    <location>
        <begin position="68"/>
        <end position="171"/>
    </location>
</feature>
<dbReference type="InterPro" id="IPR041457">
    <property type="entry name" value="CxC2_KDZ-assoc"/>
</dbReference>
<sequence length="989" mass="113142">MSVGEDCPCGRLDTGGTRTKATIKCMDCSLSAPACSLCFIDEHVARYTHWANIWNDEIGCYTRQDISCLGYVINLGHGGRPCPDTIPNSDIFFHIVDTNGVHNTKIRFCGCLPKLDRASQLLKHQLFPATMSRPTMAFTFRLMDFYNVVHVEGKISAYDFIGSIRRTTDNVFTHNVTDPYPQFRLVSRVWTLLANLKQQGHYHNINEVLTPLGSQRDSLVVACPACPQPMMNMEPTWRDTPCHLRHINQHQWTTDGNFHLNKYTKNTDPDDVSIYDGRAYFPPDNQYQTYLKKFPKDSKEKVVCDHLKALEKQQRKKFKNMDVTGVVQVQCSHVLVKSTVDLQLGERFANTDYALAMAIRQHNITELLDESMDLKESYDINCGFSVNASSRFDANFPELAAVVKKMSWLIPLVHIQNHKNNCMYLFSSSYSKGAGHFHGETAEMVWAESNQLGAQTRQMNGGHRHDTIINATSDWNWKKIANMANALMSDIHRAKALFTTKREILKSLTDLYSDRVPLWNKADRTVCPPKSGKEVQCVYRQKSEKLPSQSRVYELMLEDDDRQEQAEEYGNWTLSRQSKAVVAGLLTLGFSILSMQRRIQLKLEQRGKNTKRQVTDAELAKERAQLSCKIQKLRVIQKDTTPQVEPYVFDQHVRTKLQDLPEHEVLYLPSDFLENDRISLGLVEMGEDQRKLAEGAANDAILRVQKLAKVLSNSRLAKKADGSGQAYQTRATATETEIVFKLDLAIKDYNDLRRLLMKFGLPDNDSVYRPLALVDTFRKPTATNRNLGDTYRNDGPLWAANAGITAGARPPTGSQVSMTSQVATQTTKPMKRKDLSFTVDKYVTLIAYQNIDGWIWSFMGRAHMSSQDLQDYLDEGDRVQWFRAEAEKERWQEEWEMRQADYLRCVRYFKKMGQVWMSLVSDVPRDDSVQLGMNAYARKQARMYTDMNEYAVKLLIGEGYGHLLDGEKPLYRHLDEVRALPENVLSYKS</sequence>
<dbReference type="Pfam" id="PF18803">
    <property type="entry name" value="CxC2"/>
    <property type="match status" value="1"/>
</dbReference>
<gene>
    <name evidence="2" type="ORF">HYPSUDRAFT_139947</name>
</gene>
<keyword evidence="3" id="KW-1185">Reference proteome</keyword>
<dbReference type="Proteomes" id="UP000054270">
    <property type="component" value="Unassembled WGS sequence"/>
</dbReference>